<dbReference type="EC" id="1.1.1.175" evidence="6"/>
<dbReference type="PROSITE" id="PS00061">
    <property type="entry name" value="ADH_SHORT"/>
    <property type="match status" value="1"/>
</dbReference>
<dbReference type="PANTHER" id="PTHR43180:SF28">
    <property type="entry name" value="NAD(P)-BINDING ROSSMANN-FOLD SUPERFAMILY PROTEIN"/>
    <property type="match status" value="1"/>
</dbReference>
<name>A0A975G4H2_9CAUL</name>
<dbReference type="GO" id="GO:0008202">
    <property type="term" value="P:steroid metabolic process"/>
    <property type="evidence" value="ECO:0007669"/>
    <property type="project" value="UniProtKB-KW"/>
</dbReference>
<evidence type="ECO:0000256" key="2">
    <source>
        <dbReference type="ARBA" id="ARBA00023002"/>
    </source>
</evidence>
<keyword evidence="2 8" id="KW-0560">Oxidoreductase</keyword>
<dbReference type="NCBIfam" id="NF005559">
    <property type="entry name" value="PRK07231.1"/>
    <property type="match status" value="1"/>
</dbReference>
<dbReference type="FunFam" id="3.40.50.720:FF:000084">
    <property type="entry name" value="Short-chain dehydrogenase reductase"/>
    <property type="match status" value="1"/>
</dbReference>
<organism evidence="8 9">
    <name type="scientific">Phenylobacterium montanum</name>
    <dbReference type="NCBI Taxonomy" id="2823693"/>
    <lineage>
        <taxon>Bacteria</taxon>
        <taxon>Pseudomonadati</taxon>
        <taxon>Pseudomonadota</taxon>
        <taxon>Alphaproteobacteria</taxon>
        <taxon>Caulobacterales</taxon>
        <taxon>Caulobacteraceae</taxon>
        <taxon>Phenylobacterium</taxon>
    </lineage>
</organism>
<keyword evidence="9" id="KW-1185">Reference proteome</keyword>
<evidence type="ECO:0000256" key="3">
    <source>
        <dbReference type="ARBA" id="ARBA00023027"/>
    </source>
</evidence>
<dbReference type="Proteomes" id="UP000676409">
    <property type="component" value="Chromosome"/>
</dbReference>
<reference evidence="8" key="1">
    <citation type="submission" date="2021-04" db="EMBL/GenBank/DDBJ databases">
        <title>The complete genome sequence of Caulobacter sp. S6.</title>
        <authorList>
            <person name="Tang Y."/>
            <person name="Ouyang W."/>
            <person name="Liu Q."/>
            <person name="Huang B."/>
            <person name="Guo Z."/>
            <person name="Lei P."/>
        </authorList>
    </citation>
    <scope>NUCLEOTIDE SEQUENCE</scope>
    <source>
        <strain evidence="8">S6</strain>
    </source>
</reference>
<evidence type="ECO:0000256" key="7">
    <source>
        <dbReference type="ARBA" id="ARBA00069939"/>
    </source>
</evidence>
<dbReference type="GO" id="GO:0047838">
    <property type="term" value="F:D-xylose 1-dehydrogenase (NAD+) activity"/>
    <property type="evidence" value="ECO:0007669"/>
    <property type="project" value="UniProtKB-EC"/>
</dbReference>
<gene>
    <name evidence="8" type="ORF">KCG34_11370</name>
</gene>
<proteinExistence type="inferred from homology"/>
<evidence type="ECO:0000313" key="9">
    <source>
        <dbReference type="Proteomes" id="UP000676409"/>
    </source>
</evidence>
<dbReference type="Pfam" id="PF13561">
    <property type="entry name" value="adh_short_C2"/>
    <property type="match status" value="1"/>
</dbReference>
<dbReference type="EMBL" id="CP073078">
    <property type="protein sequence ID" value="QUD90413.1"/>
    <property type="molecule type" value="Genomic_DNA"/>
</dbReference>
<dbReference type="InterPro" id="IPR002347">
    <property type="entry name" value="SDR_fam"/>
</dbReference>
<dbReference type="PRINTS" id="PR00080">
    <property type="entry name" value="SDRFAMILY"/>
</dbReference>
<dbReference type="KEGG" id="caul:KCG34_11370"/>
<dbReference type="SUPFAM" id="SSF51735">
    <property type="entry name" value="NAD(P)-binding Rossmann-fold domains"/>
    <property type="match status" value="1"/>
</dbReference>
<dbReference type="PRINTS" id="PR00081">
    <property type="entry name" value="GDHRDH"/>
</dbReference>
<dbReference type="PANTHER" id="PTHR43180">
    <property type="entry name" value="3-OXOACYL-(ACYL-CARRIER-PROTEIN) REDUCTASE (AFU_ORTHOLOGUE AFUA_6G11210)"/>
    <property type="match status" value="1"/>
</dbReference>
<dbReference type="InterPro" id="IPR020904">
    <property type="entry name" value="Sc_DH/Rdtase_CS"/>
</dbReference>
<protein>
    <recommendedName>
        <fullName evidence="7">D-xylose 1-dehydrogenase</fullName>
        <ecNumber evidence="6">1.1.1.175</ecNumber>
    </recommendedName>
</protein>
<evidence type="ECO:0000256" key="4">
    <source>
        <dbReference type="ARBA" id="ARBA00023098"/>
    </source>
</evidence>
<dbReference type="RefSeq" id="WP_211940464.1">
    <property type="nucleotide sequence ID" value="NZ_CP073078.1"/>
</dbReference>
<evidence type="ECO:0000313" key="8">
    <source>
        <dbReference type="EMBL" id="QUD90413.1"/>
    </source>
</evidence>
<dbReference type="InterPro" id="IPR036291">
    <property type="entry name" value="NAD(P)-bd_dom_sf"/>
</dbReference>
<keyword evidence="4" id="KW-0443">Lipid metabolism</keyword>
<evidence type="ECO:0000256" key="5">
    <source>
        <dbReference type="ARBA" id="ARBA00023221"/>
    </source>
</evidence>
<dbReference type="Gene3D" id="3.40.50.720">
    <property type="entry name" value="NAD(P)-binding Rossmann-like Domain"/>
    <property type="match status" value="1"/>
</dbReference>
<keyword evidence="3" id="KW-0520">NAD</keyword>
<evidence type="ECO:0000256" key="6">
    <source>
        <dbReference type="ARBA" id="ARBA00066641"/>
    </source>
</evidence>
<comment type="similarity">
    <text evidence="1">Belongs to the short-chain dehydrogenases/reductases (SDR) family.</text>
</comment>
<keyword evidence="5" id="KW-0753">Steroid metabolism</keyword>
<evidence type="ECO:0000256" key="1">
    <source>
        <dbReference type="ARBA" id="ARBA00006484"/>
    </source>
</evidence>
<sequence>MGRVAGKVALITGGARGQGAAHARRLSEEGAKVVISDIRDQEGHALAAALDAEYLTHDVGSDSSWRETMETVRARYGRLDVLVNNAGIAIMAGLAETDAALFERTVRVNQLGVFLGIKYGAELMKATRGGSIINISSITALKSEPRYIAYTSTKWAVRGLTRAAALELAPLGIRVNTIFPGIIDTPMLTDSVPGLDVAQFGAANTPLGRVGVPDDVASAIVFLASDESSFITGAELAVDGGVCA</sequence>
<accession>A0A975G4H2</accession>
<dbReference type="AlphaFoldDB" id="A0A975G4H2"/>